<protein>
    <submittedName>
        <fullName evidence="1">Uncharacterized protein</fullName>
    </submittedName>
</protein>
<keyword evidence="2" id="KW-1185">Reference proteome</keyword>
<proteinExistence type="predicted"/>
<name>A0A420VX07_9SPHI</name>
<dbReference type="Proteomes" id="UP000282423">
    <property type="component" value="Unassembled WGS sequence"/>
</dbReference>
<dbReference type="EMBL" id="RBWS01000010">
    <property type="protein sequence ID" value="RKO70900.1"/>
    <property type="molecule type" value="Genomic_DNA"/>
</dbReference>
<accession>A0A420VX07</accession>
<reference evidence="1 2" key="1">
    <citation type="submission" date="2018-10" db="EMBL/GenBank/DDBJ databases">
        <title>Sphingobacterium sp. M05W1-28.</title>
        <authorList>
            <person name="Cai H."/>
        </authorList>
    </citation>
    <scope>NUCLEOTIDE SEQUENCE [LARGE SCALE GENOMIC DNA]</scope>
    <source>
        <strain evidence="1 2">M05W1-28</strain>
    </source>
</reference>
<organism evidence="1 2">
    <name type="scientific">Sphingobacterium puteale</name>
    <dbReference type="NCBI Taxonomy" id="2420510"/>
    <lineage>
        <taxon>Bacteria</taxon>
        <taxon>Pseudomonadati</taxon>
        <taxon>Bacteroidota</taxon>
        <taxon>Sphingobacteriia</taxon>
        <taxon>Sphingobacteriales</taxon>
        <taxon>Sphingobacteriaceae</taxon>
        <taxon>Sphingobacterium</taxon>
    </lineage>
</organism>
<evidence type="ECO:0000313" key="1">
    <source>
        <dbReference type="EMBL" id="RKO70900.1"/>
    </source>
</evidence>
<dbReference type="AlphaFoldDB" id="A0A420VX07"/>
<evidence type="ECO:0000313" key="2">
    <source>
        <dbReference type="Proteomes" id="UP000282423"/>
    </source>
</evidence>
<comment type="caution">
    <text evidence="1">The sequence shown here is derived from an EMBL/GenBank/DDBJ whole genome shotgun (WGS) entry which is preliminary data.</text>
</comment>
<sequence>MRRKKVQCLSVIFCVANLDTNWKMHFFTNANMLRKKDIFQSIINKRAKSAKNPLIPWHPIQPTMRIPCLLIRRWPTIY</sequence>
<gene>
    <name evidence="1" type="ORF">D7322_14595</name>
</gene>